<evidence type="ECO:0000256" key="1">
    <source>
        <dbReference type="SAM" id="MobiDB-lite"/>
    </source>
</evidence>
<reference evidence="3 4" key="1">
    <citation type="submission" date="2019-02" db="EMBL/GenBank/DDBJ databases">
        <title>Deep-cultivation of Planctomycetes and their phenomic and genomic characterization uncovers novel biology.</title>
        <authorList>
            <person name="Wiegand S."/>
            <person name="Jogler M."/>
            <person name="Boedeker C."/>
            <person name="Pinto D."/>
            <person name="Vollmers J."/>
            <person name="Rivas-Marin E."/>
            <person name="Kohn T."/>
            <person name="Peeters S.H."/>
            <person name="Heuer A."/>
            <person name="Rast P."/>
            <person name="Oberbeckmann S."/>
            <person name="Bunk B."/>
            <person name="Jeske O."/>
            <person name="Meyerdierks A."/>
            <person name="Storesund J.E."/>
            <person name="Kallscheuer N."/>
            <person name="Luecker S."/>
            <person name="Lage O.M."/>
            <person name="Pohl T."/>
            <person name="Merkel B.J."/>
            <person name="Hornburger P."/>
            <person name="Mueller R.-W."/>
            <person name="Bruemmer F."/>
            <person name="Labrenz M."/>
            <person name="Spormann A.M."/>
            <person name="Op Den Camp H."/>
            <person name="Overmann J."/>
            <person name="Amann R."/>
            <person name="Jetten M.S.M."/>
            <person name="Mascher T."/>
            <person name="Medema M.H."/>
            <person name="Devos D.P."/>
            <person name="Kaster A.-K."/>
            <person name="Ovreas L."/>
            <person name="Rohde M."/>
            <person name="Galperin M.Y."/>
            <person name="Jogler C."/>
        </authorList>
    </citation>
    <scope>NUCLEOTIDE SEQUENCE [LARGE SCALE GENOMIC DNA]</scope>
    <source>
        <strain evidence="3 4">Pla144</strain>
    </source>
</reference>
<dbReference type="PROSITE" id="PS50011">
    <property type="entry name" value="PROTEIN_KINASE_DOM"/>
    <property type="match status" value="1"/>
</dbReference>
<comment type="caution">
    <text evidence="3">The sequence shown here is derived from an EMBL/GenBank/DDBJ whole genome shotgun (WGS) entry which is preliminary data.</text>
</comment>
<dbReference type="EC" id="2.7.11.1" evidence="3"/>
<keyword evidence="3" id="KW-0808">Transferase</keyword>
<dbReference type="InterPro" id="IPR008271">
    <property type="entry name" value="Ser/Thr_kinase_AS"/>
</dbReference>
<dbReference type="AlphaFoldDB" id="A0A5C6CME7"/>
<dbReference type="PANTHER" id="PTHR24345">
    <property type="entry name" value="SERINE/THREONINE-PROTEIN KINASE PLK"/>
    <property type="match status" value="1"/>
</dbReference>
<dbReference type="OrthoDB" id="9801841at2"/>
<evidence type="ECO:0000313" key="4">
    <source>
        <dbReference type="Proteomes" id="UP000318437"/>
    </source>
</evidence>
<name>A0A5C6CME7_9BACT</name>
<dbReference type="Proteomes" id="UP000318437">
    <property type="component" value="Unassembled WGS sequence"/>
</dbReference>
<dbReference type="PROSITE" id="PS00108">
    <property type="entry name" value="PROTEIN_KINASE_ST"/>
    <property type="match status" value="1"/>
</dbReference>
<dbReference type="InterPro" id="IPR011009">
    <property type="entry name" value="Kinase-like_dom_sf"/>
</dbReference>
<dbReference type="CDD" id="cd14014">
    <property type="entry name" value="STKc_PknB_like"/>
    <property type="match status" value="1"/>
</dbReference>
<dbReference type="InterPro" id="IPR000719">
    <property type="entry name" value="Prot_kinase_dom"/>
</dbReference>
<dbReference type="Pfam" id="PF00069">
    <property type="entry name" value="Pkinase"/>
    <property type="match status" value="1"/>
</dbReference>
<gene>
    <name evidence="3" type="primary">pknH_3</name>
    <name evidence="3" type="ORF">Pla144_29820</name>
</gene>
<dbReference type="Gene3D" id="1.10.510.10">
    <property type="entry name" value="Transferase(Phosphotransferase) domain 1"/>
    <property type="match status" value="1"/>
</dbReference>
<feature type="region of interest" description="Disordered" evidence="1">
    <location>
        <begin position="1"/>
        <end position="20"/>
    </location>
</feature>
<feature type="compositionally biased region" description="Polar residues" evidence="1">
    <location>
        <begin position="9"/>
        <end position="20"/>
    </location>
</feature>
<accession>A0A5C6CME7</accession>
<evidence type="ECO:0000259" key="2">
    <source>
        <dbReference type="PROSITE" id="PS50011"/>
    </source>
</evidence>
<dbReference type="EMBL" id="SJPS01000004">
    <property type="protein sequence ID" value="TWU25770.1"/>
    <property type="molecule type" value="Genomic_DNA"/>
</dbReference>
<feature type="domain" description="Protein kinase" evidence="2">
    <location>
        <begin position="32"/>
        <end position="295"/>
    </location>
</feature>
<keyword evidence="4" id="KW-1185">Reference proteome</keyword>
<dbReference type="RefSeq" id="WP_146451345.1">
    <property type="nucleotide sequence ID" value="NZ_SJPS01000004.1"/>
</dbReference>
<dbReference type="SUPFAM" id="SSF56112">
    <property type="entry name" value="Protein kinase-like (PK-like)"/>
    <property type="match status" value="1"/>
</dbReference>
<sequence length="305" mass="33623">MATVERTSRVSTNFAATGSSAPQSAIGRMGPWQLVQLLSESELARVYSARPADAPSSQTPRYVVKALRKEWWRDPQTIEMQRRAVFVGSQISHPHLLPVLSANVQHAPFYYVTPRIPGCTLAEILKHGTRLPVPMSLWIVRQVAEALSALHESAKMIHSDVKPSNIIVSREGHATLIDLGFAFAAYEARHWSLRPVTGTLNYIAPEAVTSCLAVDESSDLYSLGVTLYELIAGRVPFAAKSPDELVRMHREAKPTCIREVLPQLPKPVASLVHRLLSKDPLRRPASAAAVAQELLRLEIDCFSIA</sequence>
<proteinExistence type="predicted"/>
<dbReference type="GO" id="GO:0005524">
    <property type="term" value="F:ATP binding"/>
    <property type="evidence" value="ECO:0007669"/>
    <property type="project" value="InterPro"/>
</dbReference>
<dbReference type="SMART" id="SM00220">
    <property type="entry name" value="S_TKc"/>
    <property type="match status" value="1"/>
</dbReference>
<dbReference type="Gene3D" id="3.30.200.20">
    <property type="entry name" value="Phosphorylase Kinase, domain 1"/>
    <property type="match status" value="1"/>
</dbReference>
<dbReference type="GO" id="GO:0004674">
    <property type="term" value="F:protein serine/threonine kinase activity"/>
    <property type="evidence" value="ECO:0007669"/>
    <property type="project" value="UniProtKB-EC"/>
</dbReference>
<organism evidence="3 4">
    <name type="scientific">Bythopirellula polymerisocia</name>
    <dbReference type="NCBI Taxonomy" id="2528003"/>
    <lineage>
        <taxon>Bacteria</taxon>
        <taxon>Pseudomonadati</taxon>
        <taxon>Planctomycetota</taxon>
        <taxon>Planctomycetia</taxon>
        <taxon>Pirellulales</taxon>
        <taxon>Lacipirellulaceae</taxon>
        <taxon>Bythopirellula</taxon>
    </lineage>
</organism>
<protein>
    <submittedName>
        <fullName evidence="3">Serine/threonine-protein kinase PknH</fullName>
        <ecNumber evidence="3">2.7.11.1</ecNumber>
    </submittedName>
</protein>
<keyword evidence="3" id="KW-0418">Kinase</keyword>
<evidence type="ECO:0000313" key="3">
    <source>
        <dbReference type="EMBL" id="TWU25770.1"/>
    </source>
</evidence>